<keyword evidence="3" id="KW-1185">Reference proteome</keyword>
<dbReference type="Proteomes" id="UP000316621">
    <property type="component" value="Chromosome 7"/>
</dbReference>
<evidence type="ECO:0000313" key="3">
    <source>
        <dbReference type="Proteomes" id="UP000316621"/>
    </source>
</evidence>
<gene>
    <name evidence="2" type="ORF">C5167_034664</name>
</gene>
<evidence type="ECO:0000313" key="2">
    <source>
        <dbReference type="EMBL" id="RZC71436.1"/>
    </source>
</evidence>
<organism evidence="2 3">
    <name type="scientific">Papaver somniferum</name>
    <name type="common">Opium poppy</name>
    <dbReference type="NCBI Taxonomy" id="3469"/>
    <lineage>
        <taxon>Eukaryota</taxon>
        <taxon>Viridiplantae</taxon>
        <taxon>Streptophyta</taxon>
        <taxon>Embryophyta</taxon>
        <taxon>Tracheophyta</taxon>
        <taxon>Spermatophyta</taxon>
        <taxon>Magnoliopsida</taxon>
        <taxon>Ranunculales</taxon>
        <taxon>Papaveraceae</taxon>
        <taxon>Papaveroideae</taxon>
        <taxon>Papaver</taxon>
    </lineage>
</organism>
<name>A0A4Y7KF16_PAPSO</name>
<evidence type="ECO:0000259" key="1">
    <source>
        <dbReference type="SMART" id="SM00579"/>
    </source>
</evidence>
<dbReference type="PANTHER" id="PTHR31900">
    <property type="entry name" value="F-BOX/RNI SUPERFAMILY PROTEIN-RELATED"/>
    <property type="match status" value="1"/>
</dbReference>
<reference evidence="2 3" key="1">
    <citation type="journal article" date="2018" name="Science">
        <title>The opium poppy genome and morphinan production.</title>
        <authorList>
            <person name="Guo L."/>
            <person name="Winzer T."/>
            <person name="Yang X."/>
            <person name="Li Y."/>
            <person name="Ning Z."/>
            <person name="He Z."/>
            <person name="Teodor R."/>
            <person name="Lu Y."/>
            <person name="Bowser T.A."/>
            <person name="Graham I.A."/>
            <person name="Ye K."/>
        </authorList>
    </citation>
    <scope>NUCLEOTIDE SEQUENCE [LARGE SCALE GENOMIC DNA]</scope>
    <source>
        <strain evidence="3">cv. HN1</strain>
        <tissue evidence="2">Leaves</tissue>
    </source>
</reference>
<dbReference type="PANTHER" id="PTHR31900:SF30">
    <property type="entry name" value="SUPERFAMILY PROTEIN, PUTATIVE-RELATED"/>
    <property type="match status" value="1"/>
</dbReference>
<dbReference type="EMBL" id="CM010721">
    <property type="protein sequence ID" value="RZC71436.1"/>
    <property type="molecule type" value="Genomic_DNA"/>
</dbReference>
<feature type="domain" description="FBD" evidence="1">
    <location>
        <begin position="267"/>
        <end position="342"/>
    </location>
</feature>
<dbReference type="Gramene" id="RZC71436">
    <property type="protein sequence ID" value="RZC71436"/>
    <property type="gene ID" value="C5167_034664"/>
</dbReference>
<accession>A0A4Y7KF16</accession>
<dbReference type="InterPro" id="IPR006566">
    <property type="entry name" value="FBD"/>
</dbReference>
<dbReference type="AlphaFoldDB" id="A0A4Y7KF16"/>
<sequence length="348" mass="39695">MAKEEKTAFLEEEEIDHAIDGLRDRFIGIVNKVFNRRDEYSNIEMIKLGFVMHNHILEENFNRWILEAVKLRSLQRLFSSCPLLESVIIRECDIQTNNQRNVIIGSDSLQTCILVSNRRTNLGSADQFLTYNTKISGPNAEGLRCTGFLTEDFSLENFSSLVAAHVKMKLKEVEADETAQTYSELPAVEKEVFAKRMMKVLGAVHNVQQLTLSSGFLELEIRFTRGCLRSIAYLLKISPAITALKLKSLESSLAEVGDDWEEEFLLGCTFSHLKYVEIKEVEACDNAVKFLRFLTKNSTVLEEVNLFFRSSDAPDRGRRLSEFVENLKKFEVASPSMQINFVKPPEKS</sequence>
<dbReference type="SMART" id="SM00579">
    <property type="entry name" value="FBD"/>
    <property type="match status" value="1"/>
</dbReference>
<dbReference type="Pfam" id="PF08387">
    <property type="entry name" value="FBD"/>
    <property type="match status" value="1"/>
</dbReference>
<proteinExistence type="predicted"/>
<protein>
    <recommendedName>
        <fullName evidence="1">FBD domain-containing protein</fullName>
    </recommendedName>
</protein>
<dbReference type="InterPro" id="IPR050232">
    <property type="entry name" value="FBL13/AtMIF1-like"/>
</dbReference>